<reference evidence="5" key="2">
    <citation type="journal article" date="2021" name="Microbiome">
        <title>Successional dynamics and alternative stable states in a saline activated sludge microbial community over 9 years.</title>
        <authorList>
            <person name="Wang Y."/>
            <person name="Ye J."/>
            <person name="Ju F."/>
            <person name="Liu L."/>
            <person name="Boyd J.A."/>
            <person name="Deng Y."/>
            <person name="Parks D.H."/>
            <person name="Jiang X."/>
            <person name="Yin X."/>
            <person name="Woodcroft B.J."/>
            <person name="Tyson G.W."/>
            <person name="Hugenholtz P."/>
            <person name="Polz M.F."/>
            <person name="Zhang T."/>
        </authorList>
    </citation>
    <scope>NUCLEOTIDE SEQUENCE</scope>
    <source>
        <strain evidence="5">HKST-UBA16</strain>
    </source>
</reference>
<dbReference type="NCBIfam" id="TIGR00105">
    <property type="entry name" value="L31"/>
    <property type="match status" value="1"/>
</dbReference>
<keyword evidence="2 3" id="KW-0687">Ribonucleoprotein</keyword>
<dbReference type="GO" id="GO:0003735">
    <property type="term" value="F:structural constituent of ribosome"/>
    <property type="evidence" value="ECO:0007669"/>
    <property type="project" value="InterPro"/>
</dbReference>
<dbReference type="PANTHER" id="PTHR33280">
    <property type="entry name" value="50S RIBOSOMAL PROTEIN L31, CHLOROPLASTIC"/>
    <property type="match status" value="1"/>
</dbReference>
<dbReference type="SUPFAM" id="SSF143800">
    <property type="entry name" value="L28p-like"/>
    <property type="match status" value="1"/>
</dbReference>
<dbReference type="InterPro" id="IPR002150">
    <property type="entry name" value="Ribosomal_bL31"/>
</dbReference>
<evidence type="ECO:0000313" key="6">
    <source>
        <dbReference type="Proteomes" id="UP000748332"/>
    </source>
</evidence>
<dbReference type="InterPro" id="IPR034704">
    <property type="entry name" value="Ribosomal_bL28/bL31-like_sf"/>
</dbReference>
<comment type="caution">
    <text evidence="5">The sequence shown here is derived from an EMBL/GenBank/DDBJ whole genome shotgun (WGS) entry which is preliminary data.</text>
</comment>
<dbReference type="Pfam" id="PF01197">
    <property type="entry name" value="Ribosomal_L31"/>
    <property type="match status" value="1"/>
</dbReference>
<feature type="region of interest" description="Disordered" evidence="4">
    <location>
        <begin position="87"/>
        <end position="113"/>
    </location>
</feature>
<comment type="similarity">
    <text evidence="3">Belongs to the bacterial ribosomal protein bL31 family.</text>
</comment>
<dbReference type="EMBL" id="JAGQLM010000029">
    <property type="protein sequence ID" value="MCA9374829.1"/>
    <property type="molecule type" value="Genomic_DNA"/>
</dbReference>
<dbReference type="Gene3D" id="4.10.830.30">
    <property type="entry name" value="Ribosomal protein L31"/>
    <property type="match status" value="1"/>
</dbReference>
<accession>A0A955HYB8</accession>
<name>A0A955HYB8_9BACT</name>
<evidence type="ECO:0000256" key="4">
    <source>
        <dbReference type="SAM" id="MobiDB-lite"/>
    </source>
</evidence>
<keyword evidence="1 3" id="KW-0689">Ribosomal protein</keyword>
<dbReference type="AlphaFoldDB" id="A0A955HYB8"/>
<dbReference type="GO" id="GO:1990904">
    <property type="term" value="C:ribonucleoprotein complex"/>
    <property type="evidence" value="ECO:0007669"/>
    <property type="project" value="UniProtKB-KW"/>
</dbReference>
<protein>
    <recommendedName>
        <fullName evidence="3">50S ribosomal protein L31</fullName>
    </recommendedName>
</protein>
<feature type="compositionally biased region" description="Polar residues" evidence="4">
    <location>
        <begin position="91"/>
        <end position="101"/>
    </location>
</feature>
<dbReference type="PANTHER" id="PTHR33280:SF1">
    <property type="entry name" value="LARGE RIBOSOMAL SUBUNIT PROTEIN BL31C"/>
    <property type="match status" value="1"/>
</dbReference>
<evidence type="ECO:0000256" key="3">
    <source>
        <dbReference type="RuleBase" id="RU000564"/>
    </source>
</evidence>
<reference evidence="5" key="1">
    <citation type="submission" date="2020-04" db="EMBL/GenBank/DDBJ databases">
        <authorList>
            <person name="Zhang T."/>
        </authorList>
    </citation>
    <scope>NUCLEOTIDE SEQUENCE</scope>
    <source>
        <strain evidence="5">HKST-UBA16</strain>
    </source>
</reference>
<dbReference type="InterPro" id="IPR042105">
    <property type="entry name" value="Ribosomal_bL31_sf"/>
</dbReference>
<dbReference type="GO" id="GO:0005840">
    <property type="term" value="C:ribosome"/>
    <property type="evidence" value="ECO:0007669"/>
    <property type="project" value="UniProtKB-KW"/>
</dbReference>
<evidence type="ECO:0000256" key="2">
    <source>
        <dbReference type="ARBA" id="ARBA00023274"/>
    </source>
</evidence>
<organism evidence="5 6">
    <name type="scientific">Candidatus Dojkabacteria bacterium</name>
    <dbReference type="NCBI Taxonomy" id="2099670"/>
    <lineage>
        <taxon>Bacteria</taxon>
        <taxon>Candidatus Dojkabacteria</taxon>
    </lineage>
</organism>
<dbReference type="PRINTS" id="PR01249">
    <property type="entry name" value="RIBOSOMALL31"/>
</dbReference>
<gene>
    <name evidence="5" type="primary">rpmE</name>
    <name evidence="5" type="ORF">KC622_00700</name>
</gene>
<sequence>MKKGIHPKYSNNVKVTCSCGNVFYIGSTSDGDIVTELCSKCHPFFTGAQKLVDSQGMIDKYLKQVEKKKSTSSFRSKREKEMARRAKQLAAKSNKTPQTKGLTLKDMIKQLDK</sequence>
<evidence type="ECO:0000313" key="5">
    <source>
        <dbReference type="EMBL" id="MCA9374829.1"/>
    </source>
</evidence>
<dbReference type="GO" id="GO:0006412">
    <property type="term" value="P:translation"/>
    <property type="evidence" value="ECO:0007669"/>
    <property type="project" value="InterPro"/>
</dbReference>
<evidence type="ECO:0000256" key="1">
    <source>
        <dbReference type="ARBA" id="ARBA00022980"/>
    </source>
</evidence>
<dbReference type="NCBIfam" id="NF000612">
    <property type="entry name" value="PRK00019.1"/>
    <property type="match status" value="1"/>
</dbReference>
<dbReference type="Proteomes" id="UP000748332">
    <property type="component" value="Unassembled WGS sequence"/>
</dbReference>
<proteinExistence type="inferred from homology"/>